<evidence type="ECO:0000313" key="6">
    <source>
        <dbReference type="EMBL" id="GES01472.1"/>
    </source>
</evidence>
<dbReference type="Pfam" id="PF04055">
    <property type="entry name" value="Radical_SAM"/>
    <property type="match status" value="1"/>
</dbReference>
<dbReference type="PROSITE" id="PS51918">
    <property type="entry name" value="RADICAL_SAM"/>
    <property type="match status" value="1"/>
</dbReference>
<dbReference type="CDD" id="cd01335">
    <property type="entry name" value="Radical_SAM"/>
    <property type="match status" value="1"/>
</dbReference>
<keyword evidence="1" id="KW-0949">S-adenosyl-L-methionine</keyword>
<dbReference type="InterPro" id="IPR007197">
    <property type="entry name" value="rSAM"/>
</dbReference>
<proteinExistence type="predicted"/>
<dbReference type="Proteomes" id="UP000334990">
    <property type="component" value="Unassembled WGS sequence"/>
</dbReference>
<evidence type="ECO:0000256" key="1">
    <source>
        <dbReference type="ARBA" id="ARBA00022691"/>
    </source>
</evidence>
<evidence type="ECO:0000256" key="4">
    <source>
        <dbReference type="ARBA" id="ARBA00023014"/>
    </source>
</evidence>
<evidence type="ECO:0000256" key="2">
    <source>
        <dbReference type="ARBA" id="ARBA00022723"/>
    </source>
</evidence>
<dbReference type="NCBIfam" id="TIGR04267">
    <property type="entry name" value="mod_HExxH"/>
    <property type="match status" value="1"/>
</dbReference>
<dbReference type="PANTHER" id="PTHR43273">
    <property type="entry name" value="ANAEROBIC SULFATASE-MATURATING ENZYME HOMOLOG ASLB-RELATED"/>
    <property type="match status" value="1"/>
</dbReference>
<dbReference type="InterPro" id="IPR026337">
    <property type="entry name" value="AKG_HExxH"/>
</dbReference>
<dbReference type="GO" id="GO:0046872">
    <property type="term" value="F:metal ion binding"/>
    <property type="evidence" value="ECO:0007669"/>
    <property type="project" value="UniProtKB-KW"/>
</dbReference>
<keyword evidence="2" id="KW-0479">Metal-binding</keyword>
<dbReference type="SUPFAM" id="SSF102114">
    <property type="entry name" value="Radical SAM enzymes"/>
    <property type="match status" value="1"/>
</dbReference>
<dbReference type="InterPro" id="IPR013785">
    <property type="entry name" value="Aldolase_TIM"/>
</dbReference>
<evidence type="ECO:0000259" key="5">
    <source>
        <dbReference type="PROSITE" id="PS51918"/>
    </source>
</evidence>
<gene>
    <name evidence="6" type="ORF">Acor_35360</name>
</gene>
<keyword evidence="7" id="KW-1185">Reference proteome</keyword>
<dbReference type="AlphaFoldDB" id="A0A5M3W0B5"/>
<dbReference type="InterPro" id="IPR058240">
    <property type="entry name" value="rSAM_sf"/>
</dbReference>
<evidence type="ECO:0000256" key="3">
    <source>
        <dbReference type="ARBA" id="ARBA00023004"/>
    </source>
</evidence>
<dbReference type="EMBL" id="BLAD01000051">
    <property type="protein sequence ID" value="GES01472.1"/>
    <property type="molecule type" value="Genomic_DNA"/>
</dbReference>
<feature type="domain" description="Radical SAM core" evidence="5">
    <location>
        <begin position="1"/>
        <end position="191"/>
    </location>
</feature>
<comment type="caution">
    <text evidence="6">The sequence shown here is derived from an EMBL/GenBank/DDBJ whole genome shotgun (WGS) entry which is preliminary data.</text>
</comment>
<name>A0A5M3W0B5_9ACTN</name>
<accession>A0A5M3W0B5</accession>
<reference evidence="6 7" key="1">
    <citation type="submission" date="2019-10" db="EMBL/GenBank/DDBJ databases">
        <title>Whole genome shotgun sequence of Acrocarpospora corrugata NBRC 13972.</title>
        <authorList>
            <person name="Ichikawa N."/>
            <person name="Kimura A."/>
            <person name="Kitahashi Y."/>
            <person name="Komaki H."/>
            <person name="Oguchi A."/>
        </authorList>
    </citation>
    <scope>NUCLEOTIDE SEQUENCE [LARGE SCALE GENOMIC DNA]</scope>
    <source>
        <strain evidence="6 7">NBRC 13972</strain>
    </source>
</reference>
<evidence type="ECO:0000313" key="7">
    <source>
        <dbReference type="Proteomes" id="UP000334990"/>
    </source>
</evidence>
<protein>
    <recommendedName>
        <fullName evidence="5">Radical SAM core domain-containing protein</fullName>
    </recommendedName>
</protein>
<dbReference type="NCBIfam" id="TIGR04269">
    <property type="entry name" value="SAM_SPASM_FxsB"/>
    <property type="match status" value="1"/>
</dbReference>
<dbReference type="GO" id="GO:0016491">
    <property type="term" value="F:oxidoreductase activity"/>
    <property type="evidence" value="ECO:0007669"/>
    <property type="project" value="InterPro"/>
</dbReference>
<sequence length="696" mass="75392">MSVETAILAAKRIAEHVKQHDVSTIHVVLHGGEPLLAGHDRLAEIVTLLREQLDGLCHLNLAIHTNGVTLDEKFCDLFTENGVKVGISLDGDKIANDRHRLFRNGRSSYQQVIQAVSLLRARPEIYAGLLCTIDVANDPIKVYDALLSLEPPRVDFLLPHATWEDPPPRPSATAYADWLIAIFDRWHAGGRPIPVRLFESIINTTHERSSLSEAIGLEPSTLVVIETDGGYEQVDSLKVAFDGAPATGFDLAGSSLNEVARHPGVQARQRGLQGLSATCQKCPVVRSCGGGLYPHRFREDSFDHPSVYCADLLALITHVQDHTTMTNHGLPPSTFDALAAGYGGAEDIEALARSQASIQRMIIASVPERPAAAWELLVQADRTDPAALRTVLAHPYVRVWAASRTHGGYLANVAAAAAYRAGIDAKILVQVLGGSVHLPTVGTFDDVTGDSATLVIEGGSTWIDGPATPLTEVRRLDAGGFSVLLEDRDPSRDCHQWPAAAKLGKTDFDAWHGCFSLAWQLIESDYPEYAPGLRAGLSTIMPLAPAPAGKDVSSTARHAFGAVAAALPADPATLALLLIHEFQHVKLGAMLDMFDLYDESDSTLYHAPWRDDPRPLEGLLQGTYAHIAVSDFWRARLTGPERVRAHEQYVLWRAHTARAIETLASSGRLTSFGERLVGRMRETVASWESGPGSSPA</sequence>
<dbReference type="GO" id="GO:0051536">
    <property type="term" value="F:iron-sulfur cluster binding"/>
    <property type="evidence" value="ECO:0007669"/>
    <property type="project" value="UniProtKB-KW"/>
</dbReference>
<keyword evidence="4" id="KW-0411">Iron-sulfur</keyword>
<dbReference type="InterPro" id="IPR023867">
    <property type="entry name" value="Sulphatase_maturase_rSAM"/>
</dbReference>
<dbReference type="Gene3D" id="3.20.20.70">
    <property type="entry name" value="Aldolase class I"/>
    <property type="match status" value="1"/>
</dbReference>
<organism evidence="6 7">
    <name type="scientific">Acrocarpospora corrugata</name>
    <dbReference type="NCBI Taxonomy" id="35763"/>
    <lineage>
        <taxon>Bacteria</taxon>
        <taxon>Bacillati</taxon>
        <taxon>Actinomycetota</taxon>
        <taxon>Actinomycetes</taxon>
        <taxon>Streptosporangiales</taxon>
        <taxon>Streptosporangiaceae</taxon>
        <taxon>Acrocarpospora</taxon>
    </lineage>
</organism>
<keyword evidence="3" id="KW-0408">Iron</keyword>
<dbReference type="PANTHER" id="PTHR43273:SF8">
    <property type="entry name" value="RADICAL SAM DOMAIN PROTEIN"/>
    <property type="match status" value="1"/>
</dbReference>
<dbReference type="InterPro" id="IPR026335">
    <property type="entry name" value="rSAM_SPASM_FxsB"/>
</dbReference>